<dbReference type="Proteomes" id="UP000244855">
    <property type="component" value="Unassembled WGS sequence"/>
</dbReference>
<reference evidence="2 3" key="1">
    <citation type="journal article" date="2018" name="Sci. Rep.">
        <title>Comparative genomics provides insights into the lifestyle and reveals functional heterogeneity of dark septate endophytic fungi.</title>
        <authorList>
            <person name="Knapp D.G."/>
            <person name="Nemeth J.B."/>
            <person name="Barry K."/>
            <person name="Hainaut M."/>
            <person name="Henrissat B."/>
            <person name="Johnson J."/>
            <person name="Kuo A."/>
            <person name="Lim J.H.P."/>
            <person name="Lipzen A."/>
            <person name="Nolan M."/>
            <person name="Ohm R.A."/>
            <person name="Tamas L."/>
            <person name="Grigoriev I.V."/>
            <person name="Spatafora J.W."/>
            <person name="Nagy L.G."/>
            <person name="Kovacs G.M."/>
        </authorList>
    </citation>
    <scope>NUCLEOTIDE SEQUENCE [LARGE SCALE GENOMIC DNA]</scope>
    <source>
        <strain evidence="2 3">DSE2036</strain>
    </source>
</reference>
<evidence type="ECO:0008006" key="4">
    <source>
        <dbReference type="Google" id="ProtNLM"/>
    </source>
</evidence>
<name>A0A2V1DY25_9PLEO</name>
<evidence type="ECO:0000256" key="1">
    <source>
        <dbReference type="SAM" id="SignalP"/>
    </source>
</evidence>
<keyword evidence="3" id="KW-1185">Reference proteome</keyword>
<dbReference type="AlphaFoldDB" id="A0A2V1DY25"/>
<feature type="chain" id="PRO_5015918175" description="Ubiquitin 3 binding protein But2 C-terminal domain-containing protein" evidence="1">
    <location>
        <begin position="18"/>
        <end position="199"/>
    </location>
</feature>
<keyword evidence="1" id="KW-0732">Signal</keyword>
<proteinExistence type="predicted"/>
<dbReference type="EMBL" id="KZ805333">
    <property type="protein sequence ID" value="PVI03253.1"/>
    <property type="molecule type" value="Genomic_DNA"/>
</dbReference>
<accession>A0A2V1DY25</accession>
<organism evidence="2 3">
    <name type="scientific">Periconia macrospinosa</name>
    <dbReference type="NCBI Taxonomy" id="97972"/>
    <lineage>
        <taxon>Eukaryota</taxon>
        <taxon>Fungi</taxon>
        <taxon>Dikarya</taxon>
        <taxon>Ascomycota</taxon>
        <taxon>Pezizomycotina</taxon>
        <taxon>Dothideomycetes</taxon>
        <taxon>Pleosporomycetidae</taxon>
        <taxon>Pleosporales</taxon>
        <taxon>Massarineae</taxon>
        <taxon>Periconiaceae</taxon>
        <taxon>Periconia</taxon>
    </lineage>
</organism>
<gene>
    <name evidence="2" type="ORF">DM02DRAFT_625959</name>
</gene>
<sequence length="199" mass="21937">MLFHFVFLATAVLSVLANEAHIASVSYTSHNEGGCSIAYADATIYRSGDSRTLLQNFDYMSIAWPSVVPTSSYVCTVQYNITLDEPGRVVLNKKPAELMGAVKVDSFARIAVQVAYRWIEPNTNDTGRFVVPGPIMDRFTSRVNTSKPVVSGCGGGVLEVIIRSRINSSLGKPTYYIVDDPIPGERPWRFFTSLDVEKC</sequence>
<feature type="signal peptide" evidence="1">
    <location>
        <begin position="1"/>
        <end position="17"/>
    </location>
</feature>
<evidence type="ECO:0000313" key="3">
    <source>
        <dbReference type="Proteomes" id="UP000244855"/>
    </source>
</evidence>
<protein>
    <recommendedName>
        <fullName evidence="4">Ubiquitin 3 binding protein But2 C-terminal domain-containing protein</fullName>
    </recommendedName>
</protein>
<evidence type="ECO:0000313" key="2">
    <source>
        <dbReference type="EMBL" id="PVI03253.1"/>
    </source>
</evidence>